<feature type="transmembrane region" description="Helical" evidence="2">
    <location>
        <begin position="479"/>
        <end position="498"/>
    </location>
</feature>
<keyword evidence="4" id="KW-1185">Reference proteome</keyword>
<name>A0AAW6TYN4_9BACT</name>
<dbReference type="AlphaFoldDB" id="A0AAW6TYN4"/>
<feature type="region of interest" description="Disordered" evidence="1">
    <location>
        <begin position="542"/>
        <end position="575"/>
    </location>
</feature>
<sequence>MKTTTHYRVRVLATGVMVLVLFAVPLYWGRFFSEFLLCARMPEEATRVEVSPSGILPDEIENDPNADRRSIASTRMDAGFLAMSLGVADYFLSRSPGGDRSDVFYYSPDKAWMYFDRSAGQIVFSDTYWDRRDGGGSIERPTAVHYAGPDGVSKSAGEELGRFRDPIHVAGASLHHVVYDRTLHRFFAIDCEAMTVKGGAELTDTILRRPLVMGSPAYYEGLRLSWQAPTQRVLREAQDEDSAPRYEHRFTIRFSTSSNYWSRYLPVIDASGQIALLDQRTLELVPAKGILPVPKTLYGEGSRRPSQLLKHEVQAITIGPESEYAGLLAAGVSRQGTSLAMSIFDKDGNMVTRADTIAMSYRHGFAREVQVGSARVALFGAPWAPALTVSKYLLENVHPPILTVASFFLVNRIEAGLSHRMLLLVPNSFAAMQRDQTRQGIVSQFVGAVFIILPGILLAVLLAWRVVRDAADTGLPGGARSLWLLGTLAFGLPAYITYRMTRPKEALVTCANCGLRRRPDMDRCHRCNGPWNLPELAPPAWRVLDGGAEPSERPVASEDSADSGEQNDDSSVESV</sequence>
<keyword evidence="2" id="KW-0812">Transmembrane</keyword>
<keyword evidence="2" id="KW-1133">Transmembrane helix</keyword>
<dbReference type="Proteomes" id="UP001431776">
    <property type="component" value="Unassembled WGS sequence"/>
</dbReference>
<evidence type="ECO:0000256" key="2">
    <source>
        <dbReference type="SAM" id="Phobius"/>
    </source>
</evidence>
<organism evidence="3 4">
    <name type="scientific">Anaerobaca lacustris</name>
    <dbReference type="NCBI Taxonomy" id="3044600"/>
    <lineage>
        <taxon>Bacteria</taxon>
        <taxon>Pseudomonadati</taxon>
        <taxon>Planctomycetota</taxon>
        <taxon>Phycisphaerae</taxon>
        <taxon>Sedimentisphaerales</taxon>
        <taxon>Anaerobacaceae</taxon>
        <taxon>Anaerobaca</taxon>
    </lineage>
</organism>
<evidence type="ECO:0000313" key="4">
    <source>
        <dbReference type="Proteomes" id="UP001431776"/>
    </source>
</evidence>
<protein>
    <submittedName>
        <fullName evidence="3">Uncharacterized protein</fullName>
    </submittedName>
</protein>
<dbReference type="RefSeq" id="WP_349245128.1">
    <property type="nucleotide sequence ID" value="NZ_JASCXX010000012.1"/>
</dbReference>
<comment type="caution">
    <text evidence="3">The sequence shown here is derived from an EMBL/GenBank/DDBJ whole genome shotgun (WGS) entry which is preliminary data.</text>
</comment>
<proteinExistence type="predicted"/>
<feature type="transmembrane region" description="Helical" evidence="2">
    <location>
        <begin position="441"/>
        <end position="467"/>
    </location>
</feature>
<reference evidence="3" key="1">
    <citation type="submission" date="2023-05" db="EMBL/GenBank/DDBJ databases">
        <title>Anaerotaeda fermentans gen. nov., sp. nov., a novel anaerobic planctomycete of the new family within the order Sedimentisphaerales isolated from Taman Peninsula, Russia.</title>
        <authorList>
            <person name="Khomyakova M.A."/>
            <person name="Merkel A.Y."/>
            <person name="Slobodkin A.I."/>
        </authorList>
    </citation>
    <scope>NUCLEOTIDE SEQUENCE</scope>
    <source>
        <strain evidence="3">M17dextr</strain>
    </source>
</reference>
<dbReference type="EMBL" id="JASCXX010000012">
    <property type="protein sequence ID" value="MDI6449720.1"/>
    <property type="molecule type" value="Genomic_DNA"/>
</dbReference>
<feature type="transmembrane region" description="Helical" evidence="2">
    <location>
        <begin position="12"/>
        <end position="32"/>
    </location>
</feature>
<keyword evidence="2" id="KW-0472">Membrane</keyword>
<accession>A0AAW6TYN4</accession>
<evidence type="ECO:0000256" key="1">
    <source>
        <dbReference type="SAM" id="MobiDB-lite"/>
    </source>
</evidence>
<evidence type="ECO:0000313" key="3">
    <source>
        <dbReference type="EMBL" id="MDI6449720.1"/>
    </source>
</evidence>
<gene>
    <name evidence="3" type="ORF">QJ522_11745</name>
</gene>
<feature type="compositionally biased region" description="Acidic residues" evidence="1">
    <location>
        <begin position="559"/>
        <end position="575"/>
    </location>
</feature>